<evidence type="ECO:0000313" key="3">
    <source>
        <dbReference type="EMBL" id="CAE6412035.1"/>
    </source>
</evidence>
<organism evidence="3 4">
    <name type="scientific">Rhizoctonia solani</name>
    <dbReference type="NCBI Taxonomy" id="456999"/>
    <lineage>
        <taxon>Eukaryota</taxon>
        <taxon>Fungi</taxon>
        <taxon>Dikarya</taxon>
        <taxon>Basidiomycota</taxon>
        <taxon>Agaricomycotina</taxon>
        <taxon>Agaricomycetes</taxon>
        <taxon>Cantharellales</taxon>
        <taxon>Ceratobasidiaceae</taxon>
        <taxon>Rhizoctonia</taxon>
    </lineage>
</organism>
<dbReference type="PANTHER" id="PTHR10039">
    <property type="entry name" value="AMELOGENIN"/>
    <property type="match status" value="1"/>
</dbReference>
<reference evidence="3" key="1">
    <citation type="submission" date="2021-01" db="EMBL/GenBank/DDBJ databases">
        <authorList>
            <person name="Kaushik A."/>
        </authorList>
    </citation>
    <scope>NUCLEOTIDE SEQUENCE</scope>
    <source>
        <strain evidence="3">AG4-R118</strain>
    </source>
</reference>
<dbReference type="Proteomes" id="UP000663888">
    <property type="component" value="Unassembled WGS sequence"/>
</dbReference>
<dbReference type="Pfam" id="PF24883">
    <property type="entry name" value="NPHP3_N"/>
    <property type="match status" value="1"/>
</dbReference>
<evidence type="ECO:0000259" key="2">
    <source>
        <dbReference type="Pfam" id="PF24883"/>
    </source>
</evidence>
<dbReference type="InterPro" id="IPR027417">
    <property type="entry name" value="P-loop_NTPase"/>
</dbReference>
<dbReference type="AlphaFoldDB" id="A0A8H2X0N1"/>
<dbReference type="PANTHER" id="PTHR10039:SF14">
    <property type="entry name" value="NACHT DOMAIN-CONTAINING PROTEIN"/>
    <property type="match status" value="1"/>
</dbReference>
<evidence type="ECO:0000256" key="1">
    <source>
        <dbReference type="ARBA" id="ARBA00022737"/>
    </source>
</evidence>
<accession>A0A8H2X0N1</accession>
<evidence type="ECO:0000313" key="4">
    <source>
        <dbReference type="Proteomes" id="UP000663888"/>
    </source>
</evidence>
<keyword evidence="1" id="KW-0677">Repeat</keyword>
<dbReference type="InterPro" id="IPR056884">
    <property type="entry name" value="NPHP3-like_N"/>
</dbReference>
<proteinExistence type="predicted"/>
<dbReference type="EMBL" id="CAJMWX010000307">
    <property type="protein sequence ID" value="CAE6412035.1"/>
    <property type="molecule type" value="Genomic_DNA"/>
</dbReference>
<feature type="domain" description="Nephrocystin 3-like N-terminal" evidence="2">
    <location>
        <begin position="2"/>
        <end position="138"/>
    </location>
</feature>
<sequence length="507" mass="55972">MAGTGKTTIAYTLAKRLESRCQLGASFFCTITLGECRKASGIIPTISYQLSNQSSPFKAALDESLKENPDAAVFAIFEQVEALLVDPLRTAKDKMARNLVVIIDALDECDDSSGVRLILDSLFRWAGQLPIKFFITSRPEPAIYENLASQSDDVRSVLHLHEISEGSVQSDIGMYLKEGLAAIRPSEDEIKQLTALSGRLFIYAVTAVRYIIPQTASVNSRARLETMLEINSNAVKKNTGIDALYSAILSVAVGNDELESHERNDILSVVWAVVCSGGPVSLDGLVIIAELSDESAALAALAPLRSVLHVSLTDGTISTFHASFSQFILDQSRSNDFFCDWETIRQRSFLRCLKVINTQLSSSLQRNATISPYLAYAAIDGFGHVGSWHNPGSDELLGELGFFFEDRFEDWTQLVANRGHSFINTSTKSMRMLRGWLKRVGAPKELPQAALNADIYLSSSQAGRDLIRDETTRNQLDLLDGITGLYSRTSWIWGEISHELERRASRM</sequence>
<dbReference type="Gene3D" id="3.40.50.300">
    <property type="entry name" value="P-loop containing nucleotide triphosphate hydrolases"/>
    <property type="match status" value="1"/>
</dbReference>
<gene>
    <name evidence="3" type="ORF">RDB_LOCUS12673</name>
</gene>
<protein>
    <recommendedName>
        <fullName evidence="2">Nephrocystin 3-like N-terminal domain-containing protein</fullName>
    </recommendedName>
</protein>
<dbReference type="SUPFAM" id="SSF52540">
    <property type="entry name" value="P-loop containing nucleoside triphosphate hydrolases"/>
    <property type="match status" value="1"/>
</dbReference>
<name>A0A8H2X0N1_9AGAM</name>
<comment type="caution">
    <text evidence="3">The sequence shown here is derived from an EMBL/GenBank/DDBJ whole genome shotgun (WGS) entry which is preliminary data.</text>
</comment>